<dbReference type="HOGENOM" id="CLU_2463608_0_0_9"/>
<dbReference type="PATRIC" id="fig|545697.3.peg.3165"/>
<dbReference type="AlphaFoldDB" id="L1Q3N5"/>
<accession>L1Q3N5</accession>
<feature type="signal peptide" evidence="1">
    <location>
        <begin position="1"/>
        <end position="23"/>
    </location>
</feature>
<keyword evidence="3" id="KW-1185">Reference proteome</keyword>
<evidence type="ECO:0000256" key="1">
    <source>
        <dbReference type="SAM" id="SignalP"/>
    </source>
</evidence>
<evidence type="ECO:0000313" key="2">
    <source>
        <dbReference type="EMBL" id="EKY22511.1"/>
    </source>
</evidence>
<sequence length="88" mass="9985">MSGKNNKKLLFGALSAVVASVAAGVLVKSNINKKLESMKEDKEKVKPKEKKSKNVYYTVHLEDIYSPYEDKTFSEDDMIEEIRKETSL</sequence>
<comment type="caution">
    <text evidence="2">The sequence shown here is derived from an EMBL/GenBank/DDBJ whole genome shotgun (WGS) entry which is preliminary data.</text>
</comment>
<reference evidence="2 3" key="1">
    <citation type="submission" date="2012-05" db="EMBL/GenBank/DDBJ databases">
        <authorList>
            <person name="Weinstock G."/>
            <person name="Sodergren E."/>
            <person name="Lobos E.A."/>
            <person name="Fulton L."/>
            <person name="Fulton R."/>
            <person name="Courtney L."/>
            <person name="Fronick C."/>
            <person name="O'Laughlin M."/>
            <person name="Godfrey J."/>
            <person name="Wilson R.M."/>
            <person name="Miner T."/>
            <person name="Farmer C."/>
            <person name="Delehaunty K."/>
            <person name="Cordes M."/>
            <person name="Minx P."/>
            <person name="Tomlinson C."/>
            <person name="Chen J."/>
            <person name="Wollam A."/>
            <person name="Pepin K.H."/>
            <person name="Bhonagiri V."/>
            <person name="Zhang X."/>
            <person name="Suruliraj S."/>
            <person name="Warren W."/>
            <person name="Mitreva M."/>
            <person name="Mardis E.R."/>
            <person name="Wilson R.K."/>
        </authorList>
    </citation>
    <scope>NUCLEOTIDE SEQUENCE [LARGE SCALE GENOMIC DNA]</scope>
    <source>
        <strain evidence="2 3">DSM 1785</strain>
    </source>
</reference>
<dbReference type="Proteomes" id="UP000010420">
    <property type="component" value="Unassembled WGS sequence"/>
</dbReference>
<dbReference type="eggNOG" id="ENOG5030UKK">
    <property type="taxonomic scope" value="Bacteria"/>
</dbReference>
<dbReference type="EMBL" id="AMEZ01000125">
    <property type="protein sequence ID" value="EKY22511.1"/>
    <property type="molecule type" value="Genomic_DNA"/>
</dbReference>
<protein>
    <submittedName>
        <fullName evidence="2">Signal peptide protein, YSIRK family</fullName>
    </submittedName>
</protein>
<feature type="chain" id="PRO_5039331299" evidence="1">
    <location>
        <begin position="24"/>
        <end position="88"/>
    </location>
</feature>
<proteinExistence type="predicted"/>
<dbReference type="RefSeq" id="WP_005215956.1">
    <property type="nucleotide sequence ID" value="NZ_KB291710.1"/>
</dbReference>
<dbReference type="OrthoDB" id="1937913at2"/>
<organism evidence="2 3">
    <name type="scientific">Clostridium celatum DSM 1785</name>
    <dbReference type="NCBI Taxonomy" id="545697"/>
    <lineage>
        <taxon>Bacteria</taxon>
        <taxon>Bacillati</taxon>
        <taxon>Bacillota</taxon>
        <taxon>Clostridia</taxon>
        <taxon>Eubacteriales</taxon>
        <taxon>Clostridiaceae</taxon>
        <taxon>Clostridium</taxon>
    </lineage>
</organism>
<evidence type="ECO:0000313" key="3">
    <source>
        <dbReference type="Proteomes" id="UP000010420"/>
    </source>
</evidence>
<gene>
    <name evidence="2" type="ORF">HMPREF0216_03234</name>
</gene>
<name>L1Q3N5_9CLOT</name>
<keyword evidence="1" id="KW-0732">Signal</keyword>
<dbReference type="STRING" id="545697.HMPREF0216_03234"/>